<feature type="transmembrane region" description="Helical" evidence="1">
    <location>
        <begin position="197"/>
        <end position="214"/>
    </location>
</feature>
<evidence type="ECO:0000256" key="1">
    <source>
        <dbReference type="SAM" id="Phobius"/>
    </source>
</evidence>
<keyword evidence="1" id="KW-0472">Membrane</keyword>
<dbReference type="STRING" id="29367.CLPUN_41410"/>
<keyword evidence="1" id="KW-1133">Transmembrane helix</keyword>
<organism evidence="2 3">
    <name type="scientific">Clostridium puniceum</name>
    <dbReference type="NCBI Taxonomy" id="29367"/>
    <lineage>
        <taxon>Bacteria</taxon>
        <taxon>Bacillati</taxon>
        <taxon>Bacillota</taxon>
        <taxon>Clostridia</taxon>
        <taxon>Eubacteriales</taxon>
        <taxon>Clostridiaceae</taxon>
        <taxon>Clostridium</taxon>
    </lineage>
</organism>
<evidence type="ECO:0000313" key="2">
    <source>
        <dbReference type="EMBL" id="OOM74080.1"/>
    </source>
</evidence>
<keyword evidence="3" id="KW-1185">Reference proteome</keyword>
<feature type="transmembrane region" description="Helical" evidence="1">
    <location>
        <begin position="12"/>
        <end position="32"/>
    </location>
</feature>
<gene>
    <name evidence="2" type="ORF">CLPUN_41410</name>
</gene>
<feature type="transmembrane region" description="Helical" evidence="1">
    <location>
        <begin position="165"/>
        <end position="191"/>
    </location>
</feature>
<feature type="transmembrane region" description="Helical" evidence="1">
    <location>
        <begin position="38"/>
        <end position="60"/>
    </location>
</feature>
<sequence>MKMKNKKGDFFWGVVLFIWILILAVPSTRITFIEVTDAYPYVGGFLKFFILASMGDWLGVRILKGKWIIPKGFIYKAVVWGIIGMMITLVFTVFTAGTGAAQAVGKLPFAGSKLAQAFLGSTIMNLTFGPMMYVYHKFGDLFVELSYEKKISELTVKDFVDRIDWYTLVSFSWIKTCTFVWIPCHTIVFLLPPEYRVLASAFLSILLGIIIAVSKKGNSGIDVSK</sequence>
<accession>A0A1S8T8H2</accession>
<feature type="transmembrane region" description="Helical" evidence="1">
    <location>
        <begin position="114"/>
        <end position="135"/>
    </location>
</feature>
<dbReference type="EMBL" id="LZZM01000204">
    <property type="protein sequence ID" value="OOM74080.1"/>
    <property type="molecule type" value="Genomic_DNA"/>
</dbReference>
<comment type="caution">
    <text evidence="2">The sequence shown here is derived from an EMBL/GenBank/DDBJ whole genome shotgun (WGS) entry which is preliminary data.</text>
</comment>
<reference evidence="2 3" key="1">
    <citation type="submission" date="2016-05" db="EMBL/GenBank/DDBJ databases">
        <title>Microbial solvent formation.</title>
        <authorList>
            <person name="Poehlein A."/>
            <person name="Montoya Solano J.D."/>
            <person name="Flitsch S."/>
            <person name="Krabben P."/>
            <person name="Duerre P."/>
            <person name="Daniel R."/>
        </authorList>
    </citation>
    <scope>NUCLEOTIDE SEQUENCE [LARGE SCALE GENOMIC DNA]</scope>
    <source>
        <strain evidence="2 3">DSM 2619</strain>
    </source>
</reference>
<proteinExistence type="predicted"/>
<protein>
    <recommendedName>
        <fullName evidence="4">Mpv17 / PMP22 family protein</fullName>
    </recommendedName>
</protein>
<evidence type="ECO:0008006" key="4">
    <source>
        <dbReference type="Google" id="ProtNLM"/>
    </source>
</evidence>
<keyword evidence="1" id="KW-0812">Transmembrane</keyword>
<dbReference type="Proteomes" id="UP000190890">
    <property type="component" value="Unassembled WGS sequence"/>
</dbReference>
<feature type="transmembrane region" description="Helical" evidence="1">
    <location>
        <begin position="72"/>
        <end position="94"/>
    </location>
</feature>
<evidence type="ECO:0000313" key="3">
    <source>
        <dbReference type="Proteomes" id="UP000190890"/>
    </source>
</evidence>
<name>A0A1S8T8H2_9CLOT</name>
<dbReference type="AlphaFoldDB" id="A0A1S8T8H2"/>